<dbReference type="RefSeq" id="WP_133207017.1">
    <property type="nucleotide sequence ID" value="NZ_SMRU01000058.1"/>
</dbReference>
<accession>A0A4R5K6E3</accession>
<dbReference type="InterPro" id="IPR054263">
    <property type="entry name" value="DUF6994"/>
</dbReference>
<keyword evidence="3" id="KW-1185">Reference proteome</keyword>
<protein>
    <submittedName>
        <fullName evidence="2">Uncharacterized protein</fullName>
    </submittedName>
</protein>
<proteinExistence type="predicted"/>
<gene>
    <name evidence="2" type="ORF">E1809_25400</name>
</gene>
<evidence type="ECO:0000313" key="3">
    <source>
        <dbReference type="Proteomes" id="UP000295511"/>
    </source>
</evidence>
<dbReference type="Proteomes" id="UP000295511">
    <property type="component" value="Unassembled WGS sequence"/>
</dbReference>
<feature type="region of interest" description="Disordered" evidence="1">
    <location>
        <begin position="1"/>
        <end position="25"/>
    </location>
</feature>
<comment type="caution">
    <text evidence="2">The sequence shown here is derived from an EMBL/GenBank/DDBJ whole genome shotgun (WGS) entry which is preliminary data.</text>
</comment>
<name>A0A4R5K6E3_9MICC</name>
<reference evidence="2 3" key="1">
    <citation type="submission" date="2019-03" db="EMBL/GenBank/DDBJ databases">
        <title>Whole genome sequence of Arthrobacter sp JH1-1.</title>
        <authorList>
            <person name="Trinh H.N."/>
        </authorList>
    </citation>
    <scope>NUCLEOTIDE SEQUENCE [LARGE SCALE GENOMIC DNA]</scope>
    <source>
        <strain evidence="2 3">JH1-1</strain>
    </source>
</reference>
<dbReference type="OrthoDB" id="1664004at2"/>
<sequence length="229" mass="25979">MTAGVDTSFDFNSDTPAGKDPDSFSPTLRRYHQLLWSKELPNGAAFDLAPEGRQYMVHRSPVGVFHLASDTITTRLRKRAWAVVREIPENDLPEYSGYTVGSTLVFPGNVVGGKQTINGARGFHAKIADRFDLTLECIRRHYLGQPNPLADTLRRYADFFALFGDFGGYVKFFLLQDLMEDDGQTIRFFHPFADFSTPAVPRTAEEYLNYLQASNTFIRARNRRIDENP</sequence>
<dbReference type="AlphaFoldDB" id="A0A4R5K6E3"/>
<organism evidence="2 3">
    <name type="scientific">Arthrobacter terricola</name>
    <dbReference type="NCBI Taxonomy" id="2547396"/>
    <lineage>
        <taxon>Bacteria</taxon>
        <taxon>Bacillati</taxon>
        <taxon>Actinomycetota</taxon>
        <taxon>Actinomycetes</taxon>
        <taxon>Micrococcales</taxon>
        <taxon>Micrococcaceae</taxon>
        <taxon>Arthrobacter</taxon>
    </lineage>
</organism>
<evidence type="ECO:0000256" key="1">
    <source>
        <dbReference type="SAM" id="MobiDB-lite"/>
    </source>
</evidence>
<dbReference type="EMBL" id="SMRU01000058">
    <property type="protein sequence ID" value="TDF86893.1"/>
    <property type="molecule type" value="Genomic_DNA"/>
</dbReference>
<evidence type="ECO:0000313" key="2">
    <source>
        <dbReference type="EMBL" id="TDF86893.1"/>
    </source>
</evidence>
<dbReference type="Pfam" id="PF22507">
    <property type="entry name" value="DUF6994"/>
    <property type="match status" value="1"/>
</dbReference>